<dbReference type="InterPro" id="IPR005712">
    <property type="entry name" value="Ribosomal_uS5_bac-type"/>
</dbReference>
<gene>
    <name evidence="7" type="primary">rpsE</name>
    <name evidence="10" type="ORF">A2729_05940</name>
</gene>
<dbReference type="SUPFAM" id="SSF54768">
    <property type="entry name" value="dsRNA-binding domain-like"/>
    <property type="match status" value="1"/>
</dbReference>
<evidence type="ECO:0000313" key="11">
    <source>
        <dbReference type="Proteomes" id="UP000178930"/>
    </source>
</evidence>
<evidence type="ECO:0000256" key="4">
    <source>
        <dbReference type="ARBA" id="ARBA00022980"/>
    </source>
</evidence>
<dbReference type="PANTHER" id="PTHR48277">
    <property type="entry name" value="MITOCHONDRIAL RIBOSOMAL PROTEIN S5"/>
    <property type="match status" value="1"/>
</dbReference>
<keyword evidence="4 7" id="KW-0689">Ribosomal protein</keyword>
<comment type="caution">
    <text evidence="10">The sequence shown here is derived from an EMBL/GenBank/DDBJ whole genome shotgun (WGS) entry which is preliminary data.</text>
</comment>
<evidence type="ECO:0000256" key="3">
    <source>
        <dbReference type="ARBA" id="ARBA00022884"/>
    </source>
</evidence>
<dbReference type="NCBIfam" id="TIGR01021">
    <property type="entry name" value="rpsE_bact"/>
    <property type="match status" value="1"/>
</dbReference>
<comment type="function">
    <text evidence="7">Located at the back of the 30S subunit body where it stabilizes the conformation of the head with respect to the body.</text>
</comment>
<dbReference type="GO" id="GO:0005737">
    <property type="term" value="C:cytoplasm"/>
    <property type="evidence" value="ECO:0007669"/>
    <property type="project" value="UniProtKB-ARBA"/>
</dbReference>
<dbReference type="GO" id="GO:0006412">
    <property type="term" value="P:translation"/>
    <property type="evidence" value="ECO:0007669"/>
    <property type="project" value="UniProtKB-UniRule"/>
</dbReference>
<keyword evidence="2 7" id="KW-0699">rRNA-binding</keyword>
<dbReference type="Gene3D" id="3.30.160.20">
    <property type="match status" value="1"/>
</dbReference>
<proteinExistence type="inferred from homology"/>
<reference evidence="10 11" key="1">
    <citation type="journal article" date="2016" name="Nat. Commun.">
        <title>Thousands of microbial genomes shed light on interconnected biogeochemical processes in an aquifer system.</title>
        <authorList>
            <person name="Anantharaman K."/>
            <person name="Brown C.T."/>
            <person name="Hug L.A."/>
            <person name="Sharon I."/>
            <person name="Castelle C.J."/>
            <person name="Probst A.J."/>
            <person name="Thomas B.C."/>
            <person name="Singh A."/>
            <person name="Wilkins M.J."/>
            <person name="Karaoz U."/>
            <person name="Brodie E.L."/>
            <person name="Williams K.H."/>
            <person name="Hubbard S.S."/>
            <person name="Banfield J.F."/>
        </authorList>
    </citation>
    <scope>NUCLEOTIDE SEQUENCE [LARGE SCALE GENOMIC DNA]</scope>
</reference>
<evidence type="ECO:0000256" key="7">
    <source>
        <dbReference type="HAMAP-Rule" id="MF_01307"/>
    </source>
</evidence>
<evidence type="ECO:0000259" key="9">
    <source>
        <dbReference type="PROSITE" id="PS50881"/>
    </source>
</evidence>
<comment type="function">
    <text evidence="7">With S4 and S12 plays an important role in translational accuracy.</text>
</comment>
<dbReference type="InterPro" id="IPR000851">
    <property type="entry name" value="Ribosomal_uS5"/>
</dbReference>
<dbReference type="Gene3D" id="3.30.230.10">
    <property type="match status" value="1"/>
</dbReference>
<dbReference type="HAMAP" id="MF_01307_B">
    <property type="entry name" value="Ribosomal_uS5_B"/>
    <property type="match status" value="1"/>
</dbReference>
<dbReference type="InterPro" id="IPR014721">
    <property type="entry name" value="Ribsml_uS5_D2-typ_fold_subgr"/>
</dbReference>
<dbReference type="Proteomes" id="UP000178930">
    <property type="component" value="Unassembled WGS sequence"/>
</dbReference>
<comment type="subunit">
    <text evidence="7">Part of the 30S ribosomal subunit. Contacts proteins S4 and S8.</text>
</comment>
<dbReference type="AlphaFoldDB" id="A0A1G1XWC7"/>
<dbReference type="InterPro" id="IPR013810">
    <property type="entry name" value="Ribosomal_uS5_N"/>
</dbReference>
<protein>
    <recommendedName>
        <fullName evidence="6 7">Small ribosomal subunit protein uS5</fullName>
    </recommendedName>
</protein>
<comment type="domain">
    <text evidence="7">The N-terminal domain interacts with the head of the 30S subunit; the C-terminal domain interacts with the body and contacts protein S4. The interaction surface between S4 and S5 is involved in control of translational fidelity.</text>
</comment>
<evidence type="ECO:0000256" key="8">
    <source>
        <dbReference type="RuleBase" id="RU003823"/>
    </source>
</evidence>
<comment type="similarity">
    <text evidence="1 7 8">Belongs to the universal ribosomal protein uS5 family.</text>
</comment>
<dbReference type="Pfam" id="PF00333">
    <property type="entry name" value="Ribosomal_S5"/>
    <property type="match status" value="1"/>
</dbReference>
<dbReference type="GO" id="GO:0003735">
    <property type="term" value="F:structural constituent of ribosome"/>
    <property type="evidence" value="ECO:0007669"/>
    <property type="project" value="UniProtKB-UniRule"/>
</dbReference>
<organism evidence="10 11">
    <name type="scientific">Candidatus Buchananbacteria bacterium RIFCSPHIGHO2_01_FULL_39_14</name>
    <dbReference type="NCBI Taxonomy" id="1797532"/>
    <lineage>
        <taxon>Bacteria</taxon>
        <taxon>Candidatus Buchananiibacteriota</taxon>
    </lineage>
</organism>
<dbReference type="PANTHER" id="PTHR48277:SF1">
    <property type="entry name" value="MITOCHONDRIAL RIBOSOMAL PROTEIN S5"/>
    <property type="match status" value="1"/>
</dbReference>
<evidence type="ECO:0000313" key="10">
    <source>
        <dbReference type="EMBL" id="OGY44338.1"/>
    </source>
</evidence>
<evidence type="ECO:0000256" key="5">
    <source>
        <dbReference type="ARBA" id="ARBA00023274"/>
    </source>
</evidence>
<dbReference type="InterPro" id="IPR005324">
    <property type="entry name" value="Ribosomal_uS5_C"/>
</dbReference>
<dbReference type="InterPro" id="IPR018192">
    <property type="entry name" value="Ribosomal_uS5_N_CS"/>
</dbReference>
<evidence type="ECO:0000256" key="6">
    <source>
        <dbReference type="ARBA" id="ARBA00035255"/>
    </source>
</evidence>
<feature type="domain" description="S5 DRBM" evidence="9">
    <location>
        <begin position="11"/>
        <end position="74"/>
    </location>
</feature>
<name>A0A1G1XWC7_9BACT</name>
<dbReference type="SUPFAM" id="SSF54211">
    <property type="entry name" value="Ribosomal protein S5 domain 2-like"/>
    <property type="match status" value="1"/>
</dbReference>
<dbReference type="InterPro" id="IPR020568">
    <property type="entry name" value="Ribosomal_Su5_D2-typ_SF"/>
</dbReference>
<dbReference type="FunFam" id="3.30.230.10:FF:000002">
    <property type="entry name" value="30S ribosomal protein S5"/>
    <property type="match status" value="1"/>
</dbReference>
<dbReference type="EMBL" id="MHIB01000017">
    <property type="protein sequence ID" value="OGY44338.1"/>
    <property type="molecule type" value="Genomic_DNA"/>
</dbReference>
<dbReference type="Pfam" id="PF03719">
    <property type="entry name" value="Ribosomal_S5_C"/>
    <property type="match status" value="1"/>
</dbReference>
<keyword evidence="3 7" id="KW-0694">RNA-binding</keyword>
<sequence length="172" mass="18461">MGKGFEKDKDFDQAIIDIARVTRVMAGGKRMRFRTCVVVGDRAGRVGAAVAKGADVTLAVRKAATKARKNLINVPIINETIPHRVDVKFGAAKILIKPAPKGTGIIAGGAVRAVLDLSGISNIVAKILGSQNKINNVWATINALKMLKRVEPKKSLEKLEKKNDNINDNING</sequence>
<dbReference type="GO" id="GO:0015935">
    <property type="term" value="C:small ribosomal subunit"/>
    <property type="evidence" value="ECO:0007669"/>
    <property type="project" value="InterPro"/>
</dbReference>
<accession>A0A1G1XWC7</accession>
<dbReference type="GO" id="GO:0019843">
    <property type="term" value="F:rRNA binding"/>
    <property type="evidence" value="ECO:0007669"/>
    <property type="project" value="UniProtKB-UniRule"/>
</dbReference>
<dbReference type="STRING" id="1797532.A2729_05940"/>
<dbReference type="PROSITE" id="PS00585">
    <property type="entry name" value="RIBOSOMAL_S5"/>
    <property type="match status" value="1"/>
</dbReference>
<evidence type="ECO:0000256" key="2">
    <source>
        <dbReference type="ARBA" id="ARBA00022730"/>
    </source>
</evidence>
<evidence type="ECO:0000256" key="1">
    <source>
        <dbReference type="ARBA" id="ARBA00008945"/>
    </source>
</evidence>
<keyword evidence="5 7" id="KW-0687">Ribonucleoprotein</keyword>
<dbReference type="PROSITE" id="PS50881">
    <property type="entry name" value="S5_DSRBD"/>
    <property type="match status" value="1"/>
</dbReference>